<comment type="pathway">
    <text evidence="12">Steroid metabolism; cholesterol degradation.</text>
</comment>
<evidence type="ECO:0000256" key="3">
    <source>
        <dbReference type="ARBA" id="ARBA00022548"/>
    </source>
</evidence>
<keyword evidence="4" id="KW-0285">Flavoprotein</keyword>
<dbReference type="Gene3D" id="3.50.50.60">
    <property type="entry name" value="FAD/NAD(P)-binding domain"/>
    <property type="match status" value="3"/>
</dbReference>
<evidence type="ECO:0000256" key="8">
    <source>
        <dbReference type="ARBA" id="ARBA00023166"/>
    </source>
</evidence>
<feature type="domain" description="Glucose-methanol-choline oxidoreductase C-terminal" evidence="16">
    <location>
        <begin position="518"/>
        <end position="573"/>
    </location>
</feature>
<keyword evidence="18" id="KW-1185">Reference proteome</keyword>
<evidence type="ECO:0000256" key="13">
    <source>
        <dbReference type="ARBA" id="ARBA00049723"/>
    </source>
</evidence>
<comment type="cofactor">
    <cofactor evidence="1">
        <name>FAD</name>
        <dbReference type="ChEBI" id="CHEBI:57692"/>
    </cofactor>
</comment>
<keyword evidence="3" id="KW-0153">Cholesterol metabolism</keyword>
<evidence type="ECO:0000259" key="16">
    <source>
        <dbReference type="Pfam" id="PF05199"/>
    </source>
</evidence>
<keyword evidence="7" id="KW-0443">Lipid metabolism</keyword>
<evidence type="ECO:0000256" key="11">
    <source>
        <dbReference type="ARBA" id="ARBA00038856"/>
    </source>
</evidence>
<evidence type="ECO:0000256" key="9">
    <source>
        <dbReference type="ARBA" id="ARBA00023221"/>
    </source>
</evidence>
<dbReference type="EC" id="5.3.3.1" evidence="11"/>
<keyword evidence="8" id="KW-1207">Sterol metabolism</keyword>
<dbReference type="AlphaFoldDB" id="A0A848FH98"/>
<dbReference type="Pfam" id="PF05199">
    <property type="entry name" value="GMC_oxred_C"/>
    <property type="match status" value="1"/>
</dbReference>
<keyword evidence="6" id="KW-0560">Oxidoreductase</keyword>
<protein>
    <recommendedName>
        <fullName evidence="14">Cholesterol oxidase</fullName>
        <ecNumber evidence="13">1.1.3.6</ecNumber>
        <ecNumber evidence="11">5.3.3.1</ecNumber>
    </recommendedName>
    <alternativeName>
        <fullName evidence="15">Cholesterol isomerase</fullName>
    </alternativeName>
</protein>
<dbReference type="Proteomes" id="UP000574067">
    <property type="component" value="Unassembled WGS sequence"/>
</dbReference>
<accession>A0A848FH98</accession>
<evidence type="ECO:0000256" key="10">
    <source>
        <dbReference type="ARBA" id="ARBA00023235"/>
    </source>
</evidence>
<evidence type="ECO:0000256" key="12">
    <source>
        <dbReference type="ARBA" id="ARBA00049645"/>
    </source>
</evidence>
<dbReference type="PANTHER" id="PTHR47470:SF1">
    <property type="entry name" value="FAD-DEPENDENT OXIDOREDUCTASE 2 FAD BINDING DOMAIN-CONTAINING PROTEIN"/>
    <property type="match status" value="1"/>
</dbReference>
<dbReference type="Pfam" id="PF13450">
    <property type="entry name" value="NAD_binding_8"/>
    <property type="match status" value="1"/>
</dbReference>
<evidence type="ECO:0000256" key="2">
    <source>
        <dbReference type="ARBA" id="ARBA00010790"/>
    </source>
</evidence>
<dbReference type="InterPro" id="IPR036188">
    <property type="entry name" value="FAD/NAD-bd_sf"/>
</dbReference>
<keyword evidence="5" id="KW-0274">FAD</keyword>
<comment type="caution">
    <text evidence="17">The sequence shown here is derived from an EMBL/GenBank/DDBJ whole genome shotgun (WGS) entry which is preliminary data.</text>
</comment>
<evidence type="ECO:0000256" key="7">
    <source>
        <dbReference type="ARBA" id="ARBA00023098"/>
    </source>
</evidence>
<dbReference type="InterPro" id="IPR007867">
    <property type="entry name" value="GMC_OxRtase_C"/>
</dbReference>
<dbReference type="GO" id="GO:0016995">
    <property type="term" value="F:cholesterol oxidase activity"/>
    <property type="evidence" value="ECO:0007669"/>
    <property type="project" value="UniProtKB-EC"/>
</dbReference>
<evidence type="ECO:0000256" key="14">
    <source>
        <dbReference type="ARBA" id="ARBA00049744"/>
    </source>
</evidence>
<dbReference type="GO" id="GO:0008203">
    <property type="term" value="P:cholesterol metabolic process"/>
    <property type="evidence" value="ECO:0007669"/>
    <property type="project" value="UniProtKB-KW"/>
</dbReference>
<evidence type="ECO:0000256" key="5">
    <source>
        <dbReference type="ARBA" id="ARBA00022827"/>
    </source>
</evidence>
<reference evidence="17 18" key="1">
    <citation type="submission" date="2020-04" db="EMBL/GenBank/DDBJ databases">
        <title>Azohydromonas sp. isolated from soil.</title>
        <authorList>
            <person name="Dahal R.H."/>
        </authorList>
    </citation>
    <scope>NUCLEOTIDE SEQUENCE [LARGE SCALE GENOMIC DNA]</scope>
    <source>
        <strain evidence="17 18">G-1-1-14</strain>
    </source>
</reference>
<dbReference type="EMBL" id="JABBFW010000028">
    <property type="protein sequence ID" value="NML18215.1"/>
    <property type="molecule type" value="Genomic_DNA"/>
</dbReference>
<dbReference type="InterPro" id="IPR052542">
    <property type="entry name" value="Cholesterol_Oxidase"/>
</dbReference>
<dbReference type="EC" id="1.1.3.6" evidence="13"/>
<dbReference type="PANTHER" id="PTHR47470">
    <property type="entry name" value="CHOLESTEROL OXIDASE"/>
    <property type="match status" value="1"/>
</dbReference>
<proteinExistence type="inferred from homology"/>
<keyword evidence="9" id="KW-0753">Steroid metabolism</keyword>
<sequence length="597" mass="64257">MNLPLTMGNTAQGSVNKLWPGAFSSLRAQAPEAEHPCAPGPGRAGSDMHQACDYDFVVIGSGFGGSVSALRLTEKGYRVAVLEQGRRWTPADLPKSNWNLARWIWRPGLGLHGFFSMRFFAHVVVLHGNAVGGGSIAYGNTLLVAPDHVWTQGSWAGLNDWAAVMPAHYATAKRILGVTTNRWLAPADLRLRDMARAGGVQATFQPTEVGVFFGKDGDAPGTRYDDPFFGGEGPARTSCVGCGGCLVGCRHGAKNTLDRNYLYLAEKRGAAVLAQTKVVDVRPIDGRDDGAAGYLVTAVAPPAPGRKGTRRFRCRGVVFAASSLGTQELLFRLKERGSLPRISDALGHHVRTNAESLIGVRFPGSKLDLSQGIAIGSSVHIDEHTHIEAVRYPRGSDFMGLLSTVMTLGRPGPTRILTWLATLSRLMVTQPARTLRLLSPLGFARESMIFLCMQTLDAHLTMRWARRWFWPFSKALVTHGKKIPTLIPAANAFAVKAAQATGGIAMTSLPEILLNVPMTAHCMGGAAMAHHRAQGVCDGKSRVFGYRNMYICDGSMLGANLGVNPSLTITALAEHAMSHIPRVEHQSWDAIGEETGP</sequence>
<evidence type="ECO:0000256" key="1">
    <source>
        <dbReference type="ARBA" id="ARBA00001974"/>
    </source>
</evidence>
<evidence type="ECO:0000313" key="17">
    <source>
        <dbReference type="EMBL" id="NML18215.1"/>
    </source>
</evidence>
<keyword evidence="10" id="KW-0413">Isomerase</keyword>
<gene>
    <name evidence="17" type="ORF">HHL10_24920</name>
</gene>
<evidence type="ECO:0000256" key="15">
    <source>
        <dbReference type="ARBA" id="ARBA00049778"/>
    </source>
</evidence>
<dbReference type="GO" id="GO:0004769">
    <property type="term" value="F:steroid Delta-isomerase activity"/>
    <property type="evidence" value="ECO:0007669"/>
    <property type="project" value="UniProtKB-EC"/>
</dbReference>
<dbReference type="SUPFAM" id="SSF51905">
    <property type="entry name" value="FAD/NAD(P)-binding domain"/>
    <property type="match status" value="1"/>
</dbReference>
<comment type="similarity">
    <text evidence="2">Belongs to the GMC oxidoreductase family.</text>
</comment>
<evidence type="ECO:0000256" key="6">
    <source>
        <dbReference type="ARBA" id="ARBA00023002"/>
    </source>
</evidence>
<evidence type="ECO:0000313" key="18">
    <source>
        <dbReference type="Proteomes" id="UP000574067"/>
    </source>
</evidence>
<organism evidence="17 18">
    <name type="scientific">Azohydromonas caseinilytica</name>
    <dbReference type="NCBI Taxonomy" id="2728836"/>
    <lineage>
        <taxon>Bacteria</taxon>
        <taxon>Pseudomonadati</taxon>
        <taxon>Pseudomonadota</taxon>
        <taxon>Betaproteobacteria</taxon>
        <taxon>Burkholderiales</taxon>
        <taxon>Sphaerotilaceae</taxon>
        <taxon>Azohydromonas</taxon>
    </lineage>
</organism>
<name>A0A848FH98_9BURK</name>
<evidence type="ECO:0000256" key="4">
    <source>
        <dbReference type="ARBA" id="ARBA00022630"/>
    </source>
</evidence>